<keyword evidence="1" id="KW-1133">Transmembrane helix</keyword>
<accession>A0A1J4JQ27</accession>
<dbReference type="Pfam" id="PF06966">
    <property type="entry name" value="DUF1295"/>
    <property type="match status" value="1"/>
</dbReference>
<dbReference type="OrthoDB" id="10267208at2759"/>
<dbReference type="InterPro" id="IPR010721">
    <property type="entry name" value="UstE-like"/>
</dbReference>
<dbReference type="Gene3D" id="1.20.120.1630">
    <property type="match status" value="1"/>
</dbReference>
<dbReference type="Proteomes" id="UP000179807">
    <property type="component" value="Unassembled WGS sequence"/>
</dbReference>
<sequence length="247" mass="29293">MATVFVWLTGLIFSNTSIYDPYWSVAPPVYFTSFFISFKTAKQHLASFLLLASVWIWGIRLTLNWAKTFTNLSHQDWRYQYFKDHCHFLIWHIINFFGLNLIPTIVVFLAMLPGYDILNYDIYYLQQNHAIVIIGFFLSLTGVLFEHLADTQLREFRRTHENGRVCNVGLWKYSRHPNYLGEIMMWWGVYIMSLNSTFPRKFPIGAVANTILFTFVSIPLMERRQLKNKPDYIEYKKRTGMLLPKIF</sequence>
<proteinExistence type="predicted"/>
<evidence type="ECO:0000256" key="1">
    <source>
        <dbReference type="SAM" id="Phobius"/>
    </source>
</evidence>
<feature type="transmembrane region" description="Helical" evidence="1">
    <location>
        <begin position="204"/>
        <end position="221"/>
    </location>
</feature>
<dbReference type="PANTHER" id="PTHR32251">
    <property type="entry name" value="3-OXO-5-ALPHA-STEROID 4-DEHYDROGENASE"/>
    <property type="match status" value="1"/>
</dbReference>
<dbReference type="PANTHER" id="PTHR32251:SF23">
    <property type="entry name" value="3-OXO-5-ALPHA-STEROID 4-DEHYDROGENASE (DUF1295)"/>
    <property type="match status" value="1"/>
</dbReference>
<evidence type="ECO:0000313" key="3">
    <source>
        <dbReference type="Proteomes" id="UP000179807"/>
    </source>
</evidence>
<dbReference type="PROSITE" id="PS50244">
    <property type="entry name" value="S5A_REDUCTASE"/>
    <property type="match status" value="1"/>
</dbReference>
<dbReference type="GeneID" id="94842944"/>
<gene>
    <name evidence="2" type="ORF">TRFO_31974</name>
</gene>
<organism evidence="2 3">
    <name type="scientific">Tritrichomonas foetus</name>
    <dbReference type="NCBI Taxonomy" id="1144522"/>
    <lineage>
        <taxon>Eukaryota</taxon>
        <taxon>Metamonada</taxon>
        <taxon>Parabasalia</taxon>
        <taxon>Tritrichomonadida</taxon>
        <taxon>Tritrichomonadidae</taxon>
        <taxon>Tritrichomonas</taxon>
    </lineage>
</organism>
<feature type="transmembrane region" description="Helical" evidence="1">
    <location>
        <begin position="130"/>
        <end position="149"/>
    </location>
</feature>
<evidence type="ECO:0000313" key="2">
    <source>
        <dbReference type="EMBL" id="OHT01263.1"/>
    </source>
</evidence>
<dbReference type="EMBL" id="MLAK01000920">
    <property type="protein sequence ID" value="OHT01263.1"/>
    <property type="molecule type" value="Genomic_DNA"/>
</dbReference>
<feature type="transmembrane region" description="Helical" evidence="1">
    <location>
        <begin position="45"/>
        <end position="66"/>
    </location>
</feature>
<comment type="caution">
    <text evidence="2">The sequence shown here is derived from an EMBL/GenBank/DDBJ whole genome shotgun (WGS) entry which is preliminary data.</text>
</comment>
<reference evidence="2" key="1">
    <citation type="submission" date="2016-10" db="EMBL/GenBank/DDBJ databases">
        <authorList>
            <person name="Benchimol M."/>
            <person name="Almeida L.G."/>
            <person name="Vasconcelos A.T."/>
            <person name="Perreira-Neves A."/>
            <person name="Rosa I.A."/>
            <person name="Tasca T."/>
            <person name="Bogo M.R."/>
            <person name="de Souza W."/>
        </authorList>
    </citation>
    <scope>NUCLEOTIDE SEQUENCE [LARGE SCALE GENOMIC DNA]</scope>
    <source>
        <strain evidence="2">K</strain>
    </source>
</reference>
<dbReference type="AlphaFoldDB" id="A0A1J4JQ27"/>
<feature type="transmembrane region" description="Helical" evidence="1">
    <location>
        <begin position="87"/>
        <end position="110"/>
    </location>
</feature>
<dbReference type="RefSeq" id="XP_068354399.1">
    <property type="nucleotide sequence ID" value="XM_068508240.1"/>
</dbReference>
<dbReference type="GO" id="GO:0016020">
    <property type="term" value="C:membrane"/>
    <property type="evidence" value="ECO:0007669"/>
    <property type="project" value="TreeGrafter"/>
</dbReference>
<dbReference type="VEuPathDB" id="TrichDB:TRFO_31974"/>
<name>A0A1J4JQ27_9EUKA</name>
<keyword evidence="1" id="KW-0812">Transmembrane</keyword>
<keyword evidence="1" id="KW-0472">Membrane</keyword>
<keyword evidence="3" id="KW-1185">Reference proteome</keyword>
<protein>
    <submittedName>
        <fullName evidence="2">Membrane protein</fullName>
    </submittedName>
</protein>